<feature type="transmembrane region" description="Helical" evidence="9">
    <location>
        <begin position="64"/>
        <end position="87"/>
    </location>
</feature>
<dbReference type="InterPro" id="IPR057074">
    <property type="entry name" value="IR75A_N"/>
</dbReference>
<dbReference type="VEuPathDB" id="VectorBase:ACUA006732"/>
<evidence type="ECO:0008006" key="15">
    <source>
        <dbReference type="Google" id="ProtNLM"/>
    </source>
</evidence>
<dbReference type="Gene3D" id="3.40.190.10">
    <property type="entry name" value="Periplasmic binding protein-like II"/>
    <property type="match status" value="3"/>
</dbReference>
<evidence type="ECO:0000256" key="8">
    <source>
        <dbReference type="ARBA" id="ARBA00023180"/>
    </source>
</evidence>
<dbReference type="PANTHER" id="PTHR42643">
    <property type="entry name" value="IONOTROPIC RECEPTOR 20A-RELATED"/>
    <property type="match status" value="1"/>
</dbReference>
<keyword evidence="4 9" id="KW-0812">Transmembrane</keyword>
<evidence type="ECO:0000256" key="3">
    <source>
        <dbReference type="ARBA" id="ARBA00022475"/>
    </source>
</evidence>
<protein>
    <recommendedName>
        <fullName evidence="15">Ionotropic glutamate receptor C-terminal domain-containing protein</fullName>
    </recommendedName>
</protein>
<keyword evidence="10" id="KW-0732">Signal</keyword>
<feature type="domain" description="Ionotropic receptor 75a N-terminal" evidence="12">
    <location>
        <begin position="289"/>
        <end position="452"/>
    </location>
</feature>
<dbReference type="AlphaFoldDB" id="A0A182M0W1"/>
<keyword evidence="5 9" id="KW-1133">Transmembrane helix</keyword>
<evidence type="ECO:0000256" key="2">
    <source>
        <dbReference type="ARBA" id="ARBA00008685"/>
    </source>
</evidence>
<evidence type="ECO:0000259" key="12">
    <source>
        <dbReference type="Pfam" id="PF24576"/>
    </source>
</evidence>
<evidence type="ECO:0000256" key="7">
    <source>
        <dbReference type="ARBA" id="ARBA00023170"/>
    </source>
</evidence>
<reference evidence="14" key="1">
    <citation type="submission" date="2013-09" db="EMBL/GenBank/DDBJ databases">
        <title>The Genome Sequence of Anopheles culicifacies species A.</title>
        <authorList>
            <consortium name="The Broad Institute Genomics Platform"/>
            <person name="Neafsey D.E."/>
            <person name="Besansky N."/>
            <person name="Howell P."/>
            <person name="Walton C."/>
            <person name="Young S.K."/>
            <person name="Zeng Q."/>
            <person name="Gargeya S."/>
            <person name="Fitzgerald M."/>
            <person name="Haas B."/>
            <person name="Abouelleil A."/>
            <person name="Allen A.W."/>
            <person name="Alvarado L."/>
            <person name="Arachchi H.M."/>
            <person name="Berlin A.M."/>
            <person name="Chapman S.B."/>
            <person name="Gainer-Dewar J."/>
            <person name="Goldberg J."/>
            <person name="Griggs A."/>
            <person name="Gujja S."/>
            <person name="Hansen M."/>
            <person name="Howarth C."/>
            <person name="Imamovic A."/>
            <person name="Ireland A."/>
            <person name="Larimer J."/>
            <person name="McCowan C."/>
            <person name="Murphy C."/>
            <person name="Pearson M."/>
            <person name="Poon T.W."/>
            <person name="Priest M."/>
            <person name="Roberts A."/>
            <person name="Saif S."/>
            <person name="Shea T."/>
            <person name="Sisk P."/>
            <person name="Sykes S."/>
            <person name="Wortman J."/>
            <person name="Nusbaum C."/>
            <person name="Birren B."/>
        </authorList>
    </citation>
    <scope>NUCLEOTIDE SEQUENCE [LARGE SCALE GENOMIC DNA]</scope>
    <source>
        <strain evidence="14">A-37</strain>
    </source>
</reference>
<keyword evidence="6 9" id="KW-0472">Membrane</keyword>
<reference evidence="13" key="2">
    <citation type="submission" date="2020-05" db="UniProtKB">
        <authorList>
            <consortium name="EnsemblMetazoa"/>
        </authorList>
    </citation>
    <scope>IDENTIFICATION</scope>
    <source>
        <strain evidence="13">A-37</strain>
    </source>
</reference>
<evidence type="ECO:0000256" key="5">
    <source>
        <dbReference type="ARBA" id="ARBA00022989"/>
    </source>
</evidence>
<evidence type="ECO:0000313" key="13">
    <source>
        <dbReference type="EnsemblMetazoa" id="ACUA006732-PA"/>
    </source>
</evidence>
<evidence type="ECO:0000256" key="10">
    <source>
        <dbReference type="SAM" id="SignalP"/>
    </source>
</evidence>
<dbReference type="GO" id="GO:0015276">
    <property type="term" value="F:ligand-gated monoatomic ion channel activity"/>
    <property type="evidence" value="ECO:0007669"/>
    <property type="project" value="InterPro"/>
</dbReference>
<feature type="transmembrane region" description="Helical" evidence="9">
    <location>
        <begin position="860"/>
        <end position="882"/>
    </location>
</feature>
<keyword evidence="14" id="KW-1185">Reference proteome</keyword>
<evidence type="ECO:0000256" key="1">
    <source>
        <dbReference type="ARBA" id="ARBA00004651"/>
    </source>
</evidence>
<dbReference type="Proteomes" id="UP000075883">
    <property type="component" value="Unassembled WGS sequence"/>
</dbReference>
<feature type="chain" id="PRO_5008127769" description="Ionotropic glutamate receptor C-terminal domain-containing protein" evidence="10">
    <location>
        <begin position="20"/>
        <end position="906"/>
    </location>
</feature>
<evidence type="ECO:0000313" key="14">
    <source>
        <dbReference type="Proteomes" id="UP000075883"/>
    </source>
</evidence>
<evidence type="ECO:0000256" key="4">
    <source>
        <dbReference type="ARBA" id="ARBA00022692"/>
    </source>
</evidence>
<dbReference type="GO" id="GO:0005886">
    <property type="term" value="C:plasma membrane"/>
    <property type="evidence" value="ECO:0007669"/>
    <property type="project" value="UniProtKB-SubCell"/>
</dbReference>
<organism evidence="13 14">
    <name type="scientific">Anopheles culicifacies</name>
    <dbReference type="NCBI Taxonomy" id="139723"/>
    <lineage>
        <taxon>Eukaryota</taxon>
        <taxon>Metazoa</taxon>
        <taxon>Ecdysozoa</taxon>
        <taxon>Arthropoda</taxon>
        <taxon>Hexapoda</taxon>
        <taxon>Insecta</taxon>
        <taxon>Pterygota</taxon>
        <taxon>Neoptera</taxon>
        <taxon>Endopterygota</taxon>
        <taxon>Diptera</taxon>
        <taxon>Nematocera</taxon>
        <taxon>Culicoidea</taxon>
        <taxon>Culicidae</taxon>
        <taxon>Anophelinae</taxon>
        <taxon>Anopheles</taxon>
        <taxon>culicifacies species complex</taxon>
    </lineage>
</organism>
<evidence type="ECO:0000256" key="9">
    <source>
        <dbReference type="SAM" id="Phobius"/>
    </source>
</evidence>
<feature type="transmembrane region" description="Helical" evidence="9">
    <location>
        <begin position="670"/>
        <end position="696"/>
    </location>
</feature>
<sequence>MMWIALLMLLVCSAALLSAIFVVQRQSIIGALPGALLIVLGVLAQQAVVVAGRMKFTNSEKLLVLALFGCCMLMLQFYSSFIIGYQLTEQPKRINTMEQLIATGMPVSIENFSYNRDFFMRTKDPVAIDLYHKRILPNREAYVNVSTGIALVKQGGHAFHCETSYGYTHVLETFTERQVCELHHVLLYPHRFIHIPLVKGSPLKELFKRQLQIVRESGVMAYHQVRYYASRSRCIKDSHQTEPVELYDVISAFVLLATVACLNLAAMKLALCTVLLLQALNLFQCSATRVLLIEEFLHQRSITSLIVLHCVQEQVDQDVIRMAETLRNSFLGTIYYTDVSKTHFKHQFHRHMFYERYKTAITMNLECSGMEGVLEQLSANAYFNSTFHWLMFGGRNYEQAICLLSDQNINYDSSITLVLDEFKPENVSRYEVYDVTGTVKRRGGRIQFQLLGIVSSLVELPRRIVPKRDLNGIELRTSLTTANQHQPRPFLEKLNSVKKPRSYSAVSHSYQMVKLLQMKFKFKLVMVLTTDWRFDLLGQNSSHGVVGQLETKQVDFAITPFALTVERVFRFDFTIEIAHGTFYTVFRHPKSLNNNNIFLLPFETLLWVVIGLTFGAVALIQALSIVSNQQTVPAQSSIDCLIDQSLLGTLGVLCQQGLHHRIIGNSSNKILILVAMVFSMLLLQFYSTFIVGYQLITPPKTINTLEKLVDSNIKMAVENLSYQHDFFDRTKNPVALKLYETKILPNKYGFVNLSFGLELVKHGGYAFHCETSYGNTLIIETFTEREICELQQVELYPQRPVHLPMIKGSPLRELFKVNLQLLKESGLMAYHHSRNYIPKPKCNKQSNNHAEQIYLTDVRFAFLLLGAGMAASVAMLSWEFAFERVQHWRRIRQRGLNIPDNFVWLN</sequence>
<feature type="transmembrane region" description="Helical" evidence="9">
    <location>
        <begin position="35"/>
        <end position="52"/>
    </location>
</feature>
<dbReference type="EnsemblMetazoa" id="ACUA006732-RA">
    <property type="protein sequence ID" value="ACUA006732-PA"/>
    <property type="gene ID" value="ACUA006732"/>
</dbReference>
<comment type="subcellular location">
    <subcellularLocation>
        <location evidence="1">Cell membrane</location>
        <topology evidence="1">Multi-pass membrane protein</topology>
    </subcellularLocation>
</comment>
<feature type="transmembrane region" description="Helical" evidence="9">
    <location>
        <begin position="605"/>
        <end position="626"/>
    </location>
</feature>
<keyword evidence="7" id="KW-0675">Receptor</keyword>
<dbReference type="InterPro" id="IPR001320">
    <property type="entry name" value="Iontro_rcpt_C"/>
</dbReference>
<dbReference type="InterPro" id="IPR052192">
    <property type="entry name" value="Insect_Ionotropic_Sensory_Rcpt"/>
</dbReference>
<comment type="similarity">
    <text evidence="2">Belongs to the glutamate-gated ion channel (TC 1.A.10.1) family.</text>
</comment>
<name>A0A182M0W1_9DIPT</name>
<accession>A0A182M0W1</accession>
<feature type="domain" description="Ionotropic glutamate receptor C-terminal" evidence="11">
    <location>
        <begin position="606"/>
        <end position="869"/>
    </location>
</feature>
<dbReference type="SUPFAM" id="SSF53850">
    <property type="entry name" value="Periplasmic binding protein-like II"/>
    <property type="match status" value="2"/>
</dbReference>
<dbReference type="PANTHER" id="PTHR42643:SF33">
    <property type="entry name" value="GLUTAMATE RECEPTOR 2-LIKE PROTEIN"/>
    <property type="match status" value="1"/>
</dbReference>
<dbReference type="GO" id="GO:0050906">
    <property type="term" value="P:detection of stimulus involved in sensory perception"/>
    <property type="evidence" value="ECO:0007669"/>
    <property type="project" value="UniProtKB-ARBA"/>
</dbReference>
<dbReference type="STRING" id="139723.A0A182M0W1"/>
<evidence type="ECO:0000256" key="6">
    <source>
        <dbReference type="ARBA" id="ARBA00023136"/>
    </source>
</evidence>
<evidence type="ECO:0000259" key="11">
    <source>
        <dbReference type="Pfam" id="PF00060"/>
    </source>
</evidence>
<keyword evidence="8" id="KW-0325">Glycoprotein</keyword>
<dbReference type="Pfam" id="PF24576">
    <property type="entry name" value="IR75A_N"/>
    <property type="match status" value="1"/>
</dbReference>
<dbReference type="Pfam" id="PF00060">
    <property type="entry name" value="Lig_chan"/>
    <property type="match status" value="1"/>
</dbReference>
<keyword evidence="3" id="KW-1003">Cell membrane</keyword>
<feature type="signal peptide" evidence="10">
    <location>
        <begin position="1"/>
        <end position="19"/>
    </location>
</feature>
<dbReference type="EMBL" id="AXCM01001504">
    <property type="status" value="NOT_ANNOTATED_CDS"/>
    <property type="molecule type" value="Genomic_DNA"/>
</dbReference>
<proteinExistence type="inferred from homology"/>